<keyword evidence="13" id="KW-1185">Reference proteome</keyword>
<keyword evidence="3 10" id="KW-0662">Pyridine nucleotide biosynthesis</keyword>
<protein>
    <recommendedName>
        <fullName evidence="10">Probable nicotinate-nucleotide adenylyltransferase</fullName>
        <ecNumber evidence="10">2.7.7.18</ecNumber>
    </recommendedName>
    <alternativeName>
        <fullName evidence="10">Deamido-NAD(+) diphosphorylase</fullName>
    </alternativeName>
    <alternativeName>
        <fullName evidence="10">Deamido-NAD(+) pyrophosphorylase</fullName>
    </alternativeName>
    <alternativeName>
        <fullName evidence="10">Nicotinate mononucleotide adenylyltransferase</fullName>
        <shortName evidence="10">NaMN adenylyltransferase</shortName>
    </alternativeName>
</protein>
<comment type="catalytic activity">
    <reaction evidence="9 10">
        <text>nicotinate beta-D-ribonucleotide + ATP + H(+) = deamido-NAD(+) + diphosphate</text>
        <dbReference type="Rhea" id="RHEA:22860"/>
        <dbReference type="ChEBI" id="CHEBI:15378"/>
        <dbReference type="ChEBI" id="CHEBI:30616"/>
        <dbReference type="ChEBI" id="CHEBI:33019"/>
        <dbReference type="ChEBI" id="CHEBI:57502"/>
        <dbReference type="ChEBI" id="CHEBI:58437"/>
        <dbReference type="EC" id="2.7.7.18"/>
    </reaction>
</comment>
<accession>A0ABU8SKX2</accession>
<organism evidence="12 13">
    <name type="scientific">Nicoliella lavandulae</name>
    <dbReference type="NCBI Taxonomy" id="3082954"/>
    <lineage>
        <taxon>Bacteria</taxon>
        <taxon>Bacillati</taxon>
        <taxon>Bacillota</taxon>
        <taxon>Bacilli</taxon>
        <taxon>Lactobacillales</taxon>
        <taxon>Lactobacillaceae</taxon>
        <taxon>Nicoliella</taxon>
    </lineage>
</organism>
<proteinExistence type="inferred from homology"/>
<evidence type="ECO:0000256" key="10">
    <source>
        <dbReference type="HAMAP-Rule" id="MF_00244"/>
    </source>
</evidence>
<evidence type="ECO:0000256" key="5">
    <source>
        <dbReference type="ARBA" id="ARBA00022695"/>
    </source>
</evidence>
<keyword evidence="7 10" id="KW-0067">ATP-binding</keyword>
<dbReference type="InterPro" id="IPR005248">
    <property type="entry name" value="NadD/NMNAT"/>
</dbReference>
<keyword evidence="5 10" id="KW-0548">Nucleotidyltransferase</keyword>
<evidence type="ECO:0000256" key="7">
    <source>
        <dbReference type="ARBA" id="ARBA00022840"/>
    </source>
</evidence>
<evidence type="ECO:0000256" key="2">
    <source>
        <dbReference type="ARBA" id="ARBA00005019"/>
    </source>
</evidence>
<keyword evidence="4 10" id="KW-0808">Transferase</keyword>
<dbReference type="NCBIfam" id="NF000841">
    <property type="entry name" value="PRK00071.1-4"/>
    <property type="match status" value="1"/>
</dbReference>
<dbReference type="EMBL" id="JAWMWH010000001">
    <property type="protein sequence ID" value="MEJ6400511.1"/>
    <property type="molecule type" value="Genomic_DNA"/>
</dbReference>
<dbReference type="NCBIfam" id="NF000840">
    <property type="entry name" value="PRK00071.1-3"/>
    <property type="match status" value="1"/>
</dbReference>
<dbReference type="SUPFAM" id="SSF52374">
    <property type="entry name" value="Nucleotidylyl transferase"/>
    <property type="match status" value="1"/>
</dbReference>
<evidence type="ECO:0000256" key="8">
    <source>
        <dbReference type="ARBA" id="ARBA00023027"/>
    </source>
</evidence>
<dbReference type="GO" id="GO:0004515">
    <property type="term" value="F:nicotinate-nucleotide adenylyltransferase activity"/>
    <property type="evidence" value="ECO:0007669"/>
    <property type="project" value="UniProtKB-EC"/>
</dbReference>
<dbReference type="HAMAP" id="MF_00244">
    <property type="entry name" value="NaMN_adenylyltr"/>
    <property type="match status" value="1"/>
</dbReference>
<dbReference type="Proteomes" id="UP001370590">
    <property type="component" value="Unassembled WGS sequence"/>
</dbReference>
<gene>
    <name evidence="10" type="primary">nadD</name>
    <name evidence="12" type="ORF">R4146_04985</name>
</gene>
<feature type="domain" description="Cytidyltransferase-like" evidence="11">
    <location>
        <begin position="28"/>
        <end position="183"/>
    </location>
</feature>
<dbReference type="EC" id="2.7.7.18" evidence="10"/>
<comment type="function">
    <text evidence="1 10">Catalyzes the reversible adenylation of nicotinate mononucleotide (NaMN) to nicotinic acid adenine dinucleotide (NaAD).</text>
</comment>
<dbReference type="CDD" id="cd02165">
    <property type="entry name" value="NMNAT"/>
    <property type="match status" value="1"/>
</dbReference>
<evidence type="ECO:0000256" key="3">
    <source>
        <dbReference type="ARBA" id="ARBA00022642"/>
    </source>
</evidence>
<keyword evidence="6 10" id="KW-0547">Nucleotide-binding</keyword>
<evidence type="ECO:0000313" key="12">
    <source>
        <dbReference type="EMBL" id="MEJ6400511.1"/>
    </source>
</evidence>
<evidence type="ECO:0000313" key="13">
    <source>
        <dbReference type="Proteomes" id="UP001370590"/>
    </source>
</evidence>
<comment type="caution">
    <text evidence="12">The sequence shown here is derived from an EMBL/GenBank/DDBJ whole genome shotgun (WGS) entry which is preliminary data.</text>
</comment>
<keyword evidence="8 10" id="KW-0520">NAD</keyword>
<dbReference type="RefSeq" id="WP_339960317.1">
    <property type="nucleotide sequence ID" value="NZ_JAWMWH010000001.1"/>
</dbReference>
<reference evidence="12 13" key="1">
    <citation type="submission" date="2023-10" db="EMBL/GenBank/DDBJ databases">
        <title>Nicoliella lavandulae sp. nov. isolated from Lavandula angustifolia flowers.</title>
        <authorList>
            <person name="Alcantara C."/>
            <person name="Zuniga M."/>
            <person name="Landete J.M."/>
            <person name="Monedero V."/>
        </authorList>
    </citation>
    <scope>NUCLEOTIDE SEQUENCE [LARGE SCALE GENOMIC DNA]</scope>
    <source>
        <strain evidence="12 13">Es01</strain>
    </source>
</reference>
<dbReference type="InterPro" id="IPR014729">
    <property type="entry name" value="Rossmann-like_a/b/a_fold"/>
</dbReference>
<dbReference type="PANTHER" id="PTHR39321:SF3">
    <property type="entry name" value="PHOSPHOPANTETHEINE ADENYLYLTRANSFERASE"/>
    <property type="match status" value="1"/>
</dbReference>
<dbReference type="InterPro" id="IPR004821">
    <property type="entry name" value="Cyt_trans-like"/>
</dbReference>
<evidence type="ECO:0000256" key="9">
    <source>
        <dbReference type="ARBA" id="ARBA00048721"/>
    </source>
</evidence>
<comment type="pathway">
    <text evidence="2 10">Cofactor biosynthesis; NAD(+) biosynthesis; deamido-NAD(+) from nicotinate D-ribonucleotide: step 1/1.</text>
</comment>
<evidence type="ECO:0000259" key="11">
    <source>
        <dbReference type="Pfam" id="PF01467"/>
    </source>
</evidence>
<dbReference type="Gene3D" id="3.40.50.620">
    <property type="entry name" value="HUPs"/>
    <property type="match status" value="1"/>
</dbReference>
<dbReference type="NCBIfam" id="TIGR00125">
    <property type="entry name" value="cyt_tran_rel"/>
    <property type="match status" value="1"/>
</dbReference>
<evidence type="ECO:0000256" key="6">
    <source>
        <dbReference type="ARBA" id="ARBA00022741"/>
    </source>
</evidence>
<evidence type="ECO:0000256" key="1">
    <source>
        <dbReference type="ARBA" id="ARBA00002324"/>
    </source>
</evidence>
<dbReference type="NCBIfam" id="TIGR00482">
    <property type="entry name" value="nicotinate (nicotinamide) nucleotide adenylyltransferase"/>
    <property type="match status" value="1"/>
</dbReference>
<comment type="similarity">
    <text evidence="10">Belongs to the NadD family.</text>
</comment>
<dbReference type="Pfam" id="PF01467">
    <property type="entry name" value="CTP_transf_like"/>
    <property type="match status" value="1"/>
</dbReference>
<dbReference type="PANTHER" id="PTHR39321">
    <property type="entry name" value="NICOTINATE-NUCLEOTIDE ADENYLYLTRANSFERASE-RELATED"/>
    <property type="match status" value="1"/>
</dbReference>
<evidence type="ECO:0000256" key="4">
    <source>
        <dbReference type="ARBA" id="ARBA00022679"/>
    </source>
</evidence>
<name>A0ABU8SKX2_9LACO</name>
<sequence length="210" mass="23903">MSKVVYQNNVKTLTQLIHRREGGQNIGLLGGTFNPVHTGHLIVADQVRSQLGLDQVLLMPDAIPPHVDKKSAINATDRVNMLRLATETNPHLGIELAEIIRGGKSYSYDTIRELTNHFPNNNYYFIIGGDMVEYLPKWHKINELIKMVQFVGVKRSGYPITSHYPIVWVDVPMIDISSTLIRNKIRQNQSVKYLIPDAVDQYIKENHLYG</sequence>